<dbReference type="OrthoDB" id="4736406at2"/>
<proteinExistence type="predicted"/>
<protein>
    <recommendedName>
        <fullName evidence="1">Type II CBASS E2 protein domain-containing protein</fullName>
    </recommendedName>
</protein>
<dbReference type="Pfam" id="PF26395">
    <property type="entry name" value="E2-CBASS"/>
    <property type="match status" value="1"/>
</dbReference>
<sequence>MTIGPGTMTWVRPIHAAGRTDFLYRTGFANALIATEDEGVRKHFPGFRWLPKLHGGGVWRGQLRPIAQTYEVRVEMALGCADAHLVYPWRAASVRVLDGAIRPAPGGAWVPHLYGPWDDPRGADLCLYYPPDETLPLGHEVAERLLPWAYEWLYYYEMWLVTGTWSGPEAPHAPGDRPSLPNCPLEKVASASVLRKLDDPVMRSMSFVVGRQHPVREDVMAKAA</sequence>
<name>A0A437GTZ4_9SPHN</name>
<evidence type="ECO:0000259" key="1">
    <source>
        <dbReference type="Pfam" id="PF26395"/>
    </source>
</evidence>
<dbReference type="InterPro" id="IPR058588">
    <property type="entry name" value="E2-CBASS"/>
</dbReference>
<dbReference type="AlphaFoldDB" id="A0A437GTZ4"/>
<feature type="domain" description="Type II CBASS E2 protein" evidence="1">
    <location>
        <begin position="38"/>
        <end position="172"/>
    </location>
</feature>
<dbReference type="EMBL" id="RXOL01000013">
    <property type="protein sequence ID" value="RVQ64632.1"/>
    <property type="molecule type" value="Genomic_DNA"/>
</dbReference>
<dbReference type="RefSeq" id="WP_127613804.1">
    <property type="nucleotide sequence ID" value="NZ_RXOL01000013.1"/>
</dbReference>
<organism evidence="2 3">
    <name type="scientific">Croceicoccus ponticola</name>
    <dbReference type="NCBI Taxonomy" id="2217664"/>
    <lineage>
        <taxon>Bacteria</taxon>
        <taxon>Pseudomonadati</taxon>
        <taxon>Pseudomonadota</taxon>
        <taxon>Alphaproteobacteria</taxon>
        <taxon>Sphingomonadales</taxon>
        <taxon>Erythrobacteraceae</taxon>
        <taxon>Croceicoccus</taxon>
    </lineage>
</organism>
<gene>
    <name evidence="2" type="ORF">EKN06_15435</name>
</gene>
<dbReference type="Proteomes" id="UP000283003">
    <property type="component" value="Unassembled WGS sequence"/>
</dbReference>
<evidence type="ECO:0000313" key="2">
    <source>
        <dbReference type="EMBL" id="RVQ64632.1"/>
    </source>
</evidence>
<comment type="caution">
    <text evidence="2">The sequence shown here is derived from an EMBL/GenBank/DDBJ whole genome shotgun (WGS) entry which is preliminary data.</text>
</comment>
<evidence type="ECO:0000313" key="3">
    <source>
        <dbReference type="Proteomes" id="UP000283003"/>
    </source>
</evidence>
<keyword evidence="3" id="KW-1185">Reference proteome</keyword>
<reference evidence="2 3" key="1">
    <citation type="submission" date="2018-12" db="EMBL/GenBank/DDBJ databases">
        <title>Croceicoccus ponticola sp. nov., a lipolytic bacterium isolated from seawater.</title>
        <authorList>
            <person name="Yoon J.-H."/>
        </authorList>
    </citation>
    <scope>NUCLEOTIDE SEQUENCE [LARGE SCALE GENOMIC DNA]</scope>
    <source>
        <strain evidence="2 3">GM-16</strain>
    </source>
</reference>
<accession>A0A437GTZ4</accession>